<dbReference type="EMBL" id="JALJOV010001290">
    <property type="protein sequence ID" value="KAK9850447.1"/>
    <property type="molecule type" value="Genomic_DNA"/>
</dbReference>
<reference evidence="1 2" key="1">
    <citation type="journal article" date="2024" name="Nat. Commun.">
        <title>Phylogenomics reveals the evolutionary origins of lichenization in chlorophyte algae.</title>
        <authorList>
            <person name="Puginier C."/>
            <person name="Libourel C."/>
            <person name="Otte J."/>
            <person name="Skaloud P."/>
            <person name="Haon M."/>
            <person name="Grisel S."/>
            <person name="Petersen M."/>
            <person name="Berrin J.G."/>
            <person name="Delaux P.M."/>
            <person name="Dal Grande F."/>
            <person name="Keller J."/>
        </authorList>
    </citation>
    <scope>NUCLEOTIDE SEQUENCE [LARGE SCALE GENOMIC DNA]</scope>
    <source>
        <strain evidence="1 2">SAG 2523</strain>
    </source>
</reference>
<sequence length="66" mass="6973">MSDTGIAGPVLAALATTQGLRSSPQASTSCPSTATVPFVKEIAQDVKTNSFSGRRRTETRSARRTF</sequence>
<accession>A0AAW1SNK9</accession>
<keyword evidence="2" id="KW-1185">Reference proteome</keyword>
<protein>
    <submittedName>
        <fullName evidence="1">Uncharacterized protein</fullName>
    </submittedName>
</protein>
<proteinExistence type="predicted"/>
<evidence type="ECO:0000313" key="1">
    <source>
        <dbReference type="EMBL" id="KAK9850447.1"/>
    </source>
</evidence>
<name>A0AAW1SNK9_9CHLO</name>
<dbReference type="Proteomes" id="UP001485043">
    <property type="component" value="Unassembled WGS sequence"/>
</dbReference>
<comment type="caution">
    <text evidence="1">The sequence shown here is derived from an EMBL/GenBank/DDBJ whole genome shotgun (WGS) entry which is preliminary data.</text>
</comment>
<gene>
    <name evidence="1" type="ORF">WJX84_004663</name>
</gene>
<evidence type="ECO:0000313" key="2">
    <source>
        <dbReference type="Proteomes" id="UP001485043"/>
    </source>
</evidence>
<organism evidence="1 2">
    <name type="scientific">Apatococcus fuscideae</name>
    <dbReference type="NCBI Taxonomy" id="2026836"/>
    <lineage>
        <taxon>Eukaryota</taxon>
        <taxon>Viridiplantae</taxon>
        <taxon>Chlorophyta</taxon>
        <taxon>core chlorophytes</taxon>
        <taxon>Trebouxiophyceae</taxon>
        <taxon>Chlorellales</taxon>
        <taxon>Chlorellaceae</taxon>
        <taxon>Apatococcus</taxon>
    </lineage>
</organism>
<dbReference type="AlphaFoldDB" id="A0AAW1SNK9"/>